<dbReference type="PANTHER" id="PTHR40040:SF1">
    <property type="entry name" value="MEMBRANE PROTEIN"/>
    <property type="match status" value="1"/>
</dbReference>
<protein>
    <recommendedName>
        <fullName evidence="5">DUF4190 domain-containing protein</fullName>
    </recommendedName>
</protein>
<dbReference type="Proteomes" id="UP000712045">
    <property type="component" value="Unassembled WGS sequence"/>
</dbReference>
<evidence type="ECO:0000256" key="1">
    <source>
        <dbReference type="SAM" id="MobiDB-lite"/>
    </source>
</evidence>
<accession>A0ABS2HZE9</accession>
<feature type="compositionally biased region" description="Basic and acidic residues" evidence="1">
    <location>
        <begin position="1"/>
        <end position="11"/>
    </location>
</feature>
<sequence>MTLTDFARRTTDTPADAGTGAEAAGPAAAAPAPAPAAEKATTDARTDTGTAGTDAGAARTDTGTAGTDKVPAGTDAEVSRAVGREADGLAVASFVLGLVGLLVFNILLGPTAIVMALLALARRTRRRGRAHLGLALGVADLAVFAALVTVNGTVSWSIGG</sequence>
<reference evidence="3 4" key="1">
    <citation type="submission" date="2021-02" db="EMBL/GenBank/DDBJ databases">
        <title>Genome Streptomyces sp. RHZ10.</title>
        <authorList>
            <person name="Besaury L."/>
        </authorList>
    </citation>
    <scope>NUCLEOTIDE SEQUENCE [LARGE SCALE GENOMIC DNA]</scope>
    <source>
        <strain evidence="3 4">RHZ10</strain>
    </source>
</reference>
<dbReference type="PANTHER" id="PTHR40040">
    <property type="entry name" value="SMALL HYDROPHOBIC PROTEIN-RELATED"/>
    <property type="match status" value="1"/>
</dbReference>
<feature type="transmembrane region" description="Helical" evidence="2">
    <location>
        <begin position="132"/>
        <end position="158"/>
    </location>
</feature>
<gene>
    <name evidence="3" type="ORF">JS521_13820</name>
</gene>
<keyword evidence="2" id="KW-1133">Transmembrane helix</keyword>
<feature type="compositionally biased region" description="Low complexity" evidence="1">
    <location>
        <begin position="12"/>
        <end position="39"/>
    </location>
</feature>
<evidence type="ECO:0008006" key="5">
    <source>
        <dbReference type="Google" id="ProtNLM"/>
    </source>
</evidence>
<keyword evidence="4" id="KW-1185">Reference proteome</keyword>
<keyword evidence="2" id="KW-0812">Transmembrane</keyword>
<keyword evidence="2" id="KW-0472">Membrane</keyword>
<dbReference type="RefSeq" id="WP_205083222.1">
    <property type="nucleotide sequence ID" value="NZ_JAFEUF010000056.1"/>
</dbReference>
<evidence type="ECO:0000313" key="3">
    <source>
        <dbReference type="EMBL" id="MBM7054918.1"/>
    </source>
</evidence>
<feature type="transmembrane region" description="Helical" evidence="2">
    <location>
        <begin position="94"/>
        <end position="120"/>
    </location>
</feature>
<dbReference type="InterPro" id="IPR055338">
    <property type="entry name" value="YqfX-like"/>
</dbReference>
<dbReference type="EMBL" id="JAFEUF010000056">
    <property type="protein sequence ID" value="MBM7054918.1"/>
    <property type="molecule type" value="Genomic_DNA"/>
</dbReference>
<comment type="caution">
    <text evidence="3">The sequence shown here is derived from an EMBL/GenBank/DDBJ whole genome shotgun (WGS) entry which is preliminary data.</text>
</comment>
<evidence type="ECO:0000313" key="4">
    <source>
        <dbReference type="Proteomes" id="UP000712045"/>
    </source>
</evidence>
<evidence type="ECO:0000256" key="2">
    <source>
        <dbReference type="SAM" id="Phobius"/>
    </source>
</evidence>
<name>A0ABS2HZE9_9ACTN</name>
<feature type="compositionally biased region" description="Low complexity" evidence="1">
    <location>
        <begin position="47"/>
        <end position="68"/>
    </location>
</feature>
<proteinExistence type="predicted"/>
<organism evidence="3 4">
    <name type="scientific">Streptomyces durocortorensis</name>
    <dbReference type="NCBI Taxonomy" id="2811104"/>
    <lineage>
        <taxon>Bacteria</taxon>
        <taxon>Bacillati</taxon>
        <taxon>Actinomycetota</taxon>
        <taxon>Actinomycetes</taxon>
        <taxon>Kitasatosporales</taxon>
        <taxon>Streptomycetaceae</taxon>
        <taxon>Streptomyces</taxon>
    </lineage>
</organism>
<feature type="region of interest" description="Disordered" evidence="1">
    <location>
        <begin position="1"/>
        <end position="76"/>
    </location>
</feature>